<sequence length="278" mass="30372">MQGTGPGDHHAHIIWATPSEGSSSQSVATTSDYFRQMPFIAAQPNSSSSSSSQDLVLWQQQQQQQQLYQQQQQQLVDRRYDFRLNFGSPGGPCPSQMGMALQSGYPALSADAQVGNAAPSMAPTSQTACQAAPISSAANDTSPASAKEQQQGQWSKGSAGHDRGACRPCHYFHSRTGCANGDQCLFCHLKHAKRSRMRIPKHYRQQCRALAQLVFDTQGCEEEIRREMELQLLIQTSFDHRLTAYATSVLKSLRGGAVLQDFPQGLANMVGDEASDCC</sequence>
<protein>
    <submittedName>
        <fullName evidence="1">Uncharacterized protein</fullName>
    </submittedName>
</protein>
<reference evidence="1 2" key="1">
    <citation type="submission" date="2024-02" db="EMBL/GenBank/DDBJ databases">
        <authorList>
            <person name="Chen Y."/>
            <person name="Shah S."/>
            <person name="Dougan E. K."/>
            <person name="Thang M."/>
            <person name="Chan C."/>
        </authorList>
    </citation>
    <scope>NUCLEOTIDE SEQUENCE [LARGE SCALE GENOMIC DNA]</scope>
</reference>
<evidence type="ECO:0000313" key="1">
    <source>
        <dbReference type="EMBL" id="CAK9061292.1"/>
    </source>
</evidence>
<dbReference type="InterPro" id="IPR000571">
    <property type="entry name" value="Znf_CCCH"/>
</dbReference>
<evidence type="ECO:0000313" key="2">
    <source>
        <dbReference type="Proteomes" id="UP001642484"/>
    </source>
</evidence>
<keyword evidence="2" id="KW-1185">Reference proteome</keyword>
<accession>A0ABP0NEJ2</accession>
<organism evidence="1 2">
    <name type="scientific">Durusdinium trenchii</name>
    <dbReference type="NCBI Taxonomy" id="1381693"/>
    <lineage>
        <taxon>Eukaryota</taxon>
        <taxon>Sar</taxon>
        <taxon>Alveolata</taxon>
        <taxon>Dinophyceae</taxon>
        <taxon>Suessiales</taxon>
        <taxon>Symbiodiniaceae</taxon>
        <taxon>Durusdinium</taxon>
    </lineage>
</organism>
<name>A0ABP0NEJ2_9DINO</name>
<gene>
    <name evidence="1" type="ORF">CCMP2556_LOCUS30145</name>
</gene>
<dbReference type="SUPFAM" id="SSF90229">
    <property type="entry name" value="CCCH zinc finger"/>
    <property type="match status" value="1"/>
</dbReference>
<dbReference type="PROSITE" id="PS50103">
    <property type="entry name" value="ZF_C3H1"/>
    <property type="match status" value="1"/>
</dbReference>
<proteinExistence type="predicted"/>
<comment type="caution">
    <text evidence="1">The sequence shown here is derived from an EMBL/GenBank/DDBJ whole genome shotgun (WGS) entry which is preliminary data.</text>
</comment>
<dbReference type="Proteomes" id="UP001642484">
    <property type="component" value="Unassembled WGS sequence"/>
</dbReference>
<dbReference type="EMBL" id="CAXAMN010021596">
    <property type="protein sequence ID" value="CAK9061292.1"/>
    <property type="molecule type" value="Genomic_DNA"/>
</dbReference>
<dbReference type="InterPro" id="IPR036855">
    <property type="entry name" value="Znf_CCCH_sf"/>
</dbReference>